<name>A0AAE3R8Q2_9BACT</name>
<dbReference type="Proteomes" id="UP001232063">
    <property type="component" value="Unassembled WGS sequence"/>
</dbReference>
<gene>
    <name evidence="1" type="ORF">QNI22_19220</name>
</gene>
<organism evidence="1 2">
    <name type="scientific">Xanthocytophaga agilis</name>
    <dbReference type="NCBI Taxonomy" id="3048010"/>
    <lineage>
        <taxon>Bacteria</taxon>
        <taxon>Pseudomonadati</taxon>
        <taxon>Bacteroidota</taxon>
        <taxon>Cytophagia</taxon>
        <taxon>Cytophagales</taxon>
        <taxon>Rhodocytophagaceae</taxon>
        <taxon>Xanthocytophaga</taxon>
    </lineage>
</organism>
<sequence>MQEQIHEKFKIFRGKANGGSFTQVFKDIEGFANLPNHSAKSIGVEYLEQADELLITLGYTDIEGQGNDIAIKLIPVGNISEEPSLLESKIAQAAQSLTQVICHAFYVTKNNDMEIVFMYDI</sequence>
<dbReference type="EMBL" id="JASJOU010000006">
    <property type="protein sequence ID" value="MDJ1502808.1"/>
    <property type="molecule type" value="Genomic_DNA"/>
</dbReference>
<keyword evidence="2" id="KW-1185">Reference proteome</keyword>
<evidence type="ECO:0000313" key="1">
    <source>
        <dbReference type="EMBL" id="MDJ1502808.1"/>
    </source>
</evidence>
<proteinExistence type="predicted"/>
<comment type="caution">
    <text evidence="1">The sequence shown here is derived from an EMBL/GenBank/DDBJ whole genome shotgun (WGS) entry which is preliminary data.</text>
</comment>
<dbReference type="RefSeq" id="WP_314513112.1">
    <property type="nucleotide sequence ID" value="NZ_JASJOU010000006.1"/>
</dbReference>
<protein>
    <submittedName>
        <fullName evidence="1">Uncharacterized protein</fullName>
    </submittedName>
</protein>
<reference evidence="1" key="1">
    <citation type="submission" date="2023-05" db="EMBL/GenBank/DDBJ databases">
        <authorList>
            <person name="Zhang X."/>
        </authorList>
    </citation>
    <scope>NUCLEOTIDE SEQUENCE</scope>
    <source>
        <strain evidence="1">BD1B2-1</strain>
    </source>
</reference>
<accession>A0AAE3R8Q2</accession>
<dbReference type="AlphaFoldDB" id="A0AAE3R8Q2"/>
<evidence type="ECO:0000313" key="2">
    <source>
        <dbReference type="Proteomes" id="UP001232063"/>
    </source>
</evidence>